<dbReference type="PIRSF" id="PIRSF019169">
    <property type="entry name" value="PilM"/>
    <property type="match status" value="1"/>
</dbReference>
<dbReference type="Gene3D" id="3.30.1490.300">
    <property type="match status" value="1"/>
</dbReference>
<protein>
    <submittedName>
        <fullName evidence="2">Pilus assembly protein PilM</fullName>
    </submittedName>
</protein>
<proteinExistence type="predicted"/>
<accession>A0A2S3ZN29</accession>
<dbReference type="AlphaFoldDB" id="A0A2S3ZN29"/>
<evidence type="ECO:0000259" key="1">
    <source>
        <dbReference type="SMART" id="SM00842"/>
    </source>
</evidence>
<evidence type="ECO:0000313" key="2">
    <source>
        <dbReference type="EMBL" id="POH70325.1"/>
    </source>
</evidence>
<feature type="domain" description="SHS2" evidence="1">
    <location>
        <begin position="5"/>
        <end position="173"/>
    </location>
</feature>
<gene>
    <name evidence="2" type="ORF">C3B61_00315</name>
</gene>
<dbReference type="NCBIfam" id="TIGR01175">
    <property type="entry name" value="pilM"/>
    <property type="match status" value="1"/>
</dbReference>
<dbReference type="Pfam" id="PF11104">
    <property type="entry name" value="PilM_2"/>
    <property type="match status" value="1"/>
</dbReference>
<name>A0A2S3ZN29_9MICO</name>
<reference evidence="2 3" key="1">
    <citation type="submission" date="2018-01" db="EMBL/GenBank/DDBJ databases">
        <title>Cryobacterium sp. nov., from glaciers in China.</title>
        <authorList>
            <person name="Liu Q."/>
            <person name="Xin Y.-H."/>
        </authorList>
    </citation>
    <scope>NUCLEOTIDE SEQUENCE [LARGE SCALE GENOMIC DNA]</scope>
    <source>
        <strain evidence="2 3">TMN-42</strain>
    </source>
</reference>
<evidence type="ECO:0000313" key="3">
    <source>
        <dbReference type="Proteomes" id="UP000237340"/>
    </source>
</evidence>
<dbReference type="Proteomes" id="UP000237340">
    <property type="component" value="Unassembled WGS sequence"/>
</dbReference>
<dbReference type="SMART" id="SM00842">
    <property type="entry name" value="FtsA"/>
    <property type="match status" value="1"/>
</dbReference>
<dbReference type="EMBL" id="PPXD01000001">
    <property type="protein sequence ID" value="POH70325.1"/>
    <property type="molecule type" value="Genomic_DNA"/>
</dbReference>
<dbReference type="SUPFAM" id="SSF53067">
    <property type="entry name" value="Actin-like ATPase domain"/>
    <property type="match status" value="2"/>
</dbReference>
<dbReference type="InterPro" id="IPR043129">
    <property type="entry name" value="ATPase_NBD"/>
</dbReference>
<comment type="caution">
    <text evidence="2">The sequence shown here is derived from an EMBL/GenBank/DDBJ whole genome shotgun (WGS) entry which is preliminary data.</text>
</comment>
<dbReference type="Gene3D" id="3.30.420.40">
    <property type="match status" value="2"/>
</dbReference>
<dbReference type="PANTHER" id="PTHR32432:SF3">
    <property type="entry name" value="ETHANOLAMINE UTILIZATION PROTEIN EUTJ"/>
    <property type="match status" value="1"/>
</dbReference>
<organism evidence="2 3">
    <name type="scientific">Cryobacterium zongtaii</name>
    <dbReference type="NCBI Taxonomy" id="1259217"/>
    <lineage>
        <taxon>Bacteria</taxon>
        <taxon>Bacillati</taxon>
        <taxon>Actinomycetota</taxon>
        <taxon>Actinomycetes</taxon>
        <taxon>Micrococcales</taxon>
        <taxon>Microbacteriaceae</taxon>
        <taxon>Cryobacterium</taxon>
    </lineage>
</organism>
<dbReference type="PANTHER" id="PTHR32432">
    <property type="entry name" value="CELL DIVISION PROTEIN FTSA-RELATED"/>
    <property type="match status" value="1"/>
</dbReference>
<dbReference type="CDD" id="cd24049">
    <property type="entry name" value="ASKHA_NBD_PilM"/>
    <property type="match status" value="1"/>
</dbReference>
<dbReference type="InterPro" id="IPR050696">
    <property type="entry name" value="FtsA/MreB"/>
</dbReference>
<keyword evidence="3" id="KW-1185">Reference proteome</keyword>
<sequence length="349" mass="36707">MVASVVGIDIGSTGIRAVELTGASKPQPTITRYHSVPLPEGAVARGEVQEVNTVAEALKLLWSSGGFATKDVVIGMGNHRVLVRDLALPKASKARIRESLPFHVQDMLSVPVSDALLDFYPIAEVDEGEGPQVRGLLVAAVKASVEGNVKAVQLAGLRPVEVDLIPFALSRVIYRGQSDPGVVVQIDVGARTTSVVVTILGVPQFVRIIPAGSDDLTQAIATRLPTAIEDADVIKRSHGLAPSGVEPGYEHAVTIIREVATEILNSLRNTITYFVNTRPGLTVDRLVLTGGGSELIGFGPALGELTRLPVVRPEPLGAVTFARGLSAEDFSRTRGEYLVALGLALGSAA</sequence>
<dbReference type="InterPro" id="IPR005883">
    <property type="entry name" value="PilM"/>
</dbReference>
<dbReference type="InterPro" id="IPR003494">
    <property type="entry name" value="SHS2_FtsA"/>
</dbReference>
<dbReference type="GO" id="GO:0051301">
    <property type="term" value="P:cell division"/>
    <property type="evidence" value="ECO:0007669"/>
    <property type="project" value="InterPro"/>
</dbReference>
<dbReference type="RefSeq" id="WP_103459270.1">
    <property type="nucleotide sequence ID" value="NZ_PPXD01000001.1"/>
</dbReference>